<dbReference type="AlphaFoldDB" id="A0AAD9LNI3"/>
<sequence>MILTWFELKQKFVDVSCPRFESIAFQWTGAITLCTLLVIIRKISHIIDDLYESSFIVGSQ</sequence>
<proteinExistence type="predicted"/>
<organism evidence="2 3">
    <name type="scientific">Phytophthora citrophthora</name>
    <dbReference type="NCBI Taxonomy" id="4793"/>
    <lineage>
        <taxon>Eukaryota</taxon>
        <taxon>Sar</taxon>
        <taxon>Stramenopiles</taxon>
        <taxon>Oomycota</taxon>
        <taxon>Peronosporomycetes</taxon>
        <taxon>Peronosporales</taxon>
        <taxon>Peronosporaceae</taxon>
        <taxon>Phytophthora</taxon>
    </lineage>
</organism>
<evidence type="ECO:0000256" key="1">
    <source>
        <dbReference type="SAM" id="Phobius"/>
    </source>
</evidence>
<protein>
    <submittedName>
        <fullName evidence="2">Uncharacterized protein</fullName>
    </submittedName>
</protein>
<dbReference type="EMBL" id="JASMQC010000012">
    <property type="protein sequence ID" value="KAK1941199.1"/>
    <property type="molecule type" value="Genomic_DNA"/>
</dbReference>
<feature type="transmembrane region" description="Helical" evidence="1">
    <location>
        <begin position="20"/>
        <end position="40"/>
    </location>
</feature>
<keyword evidence="1" id="KW-1133">Transmembrane helix</keyword>
<comment type="caution">
    <text evidence="2">The sequence shown here is derived from an EMBL/GenBank/DDBJ whole genome shotgun (WGS) entry which is preliminary data.</text>
</comment>
<name>A0AAD9LNI3_9STRA</name>
<reference evidence="2" key="1">
    <citation type="submission" date="2023-08" db="EMBL/GenBank/DDBJ databases">
        <title>Reference Genome Resource for the Citrus Pathogen Phytophthora citrophthora.</title>
        <authorList>
            <person name="Moller H."/>
            <person name="Coetzee B."/>
            <person name="Rose L.J."/>
            <person name="Van Niekerk J.M."/>
        </authorList>
    </citation>
    <scope>NUCLEOTIDE SEQUENCE</scope>
    <source>
        <strain evidence="2">STE-U-9442</strain>
    </source>
</reference>
<keyword evidence="1" id="KW-0812">Transmembrane</keyword>
<gene>
    <name evidence="2" type="ORF">P3T76_007065</name>
</gene>
<keyword evidence="1" id="KW-0472">Membrane</keyword>
<keyword evidence="3" id="KW-1185">Reference proteome</keyword>
<accession>A0AAD9LNI3</accession>
<dbReference type="Proteomes" id="UP001259832">
    <property type="component" value="Unassembled WGS sequence"/>
</dbReference>
<evidence type="ECO:0000313" key="2">
    <source>
        <dbReference type="EMBL" id="KAK1941199.1"/>
    </source>
</evidence>
<evidence type="ECO:0000313" key="3">
    <source>
        <dbReference type="Proteomes" id="UP001259832"/>
    </source>
</evidence>